<dbReference type="Proteomes" id="UP000451233">
    <property type="component" value="Unassembled WGS sequence"/>
</dbReference>
<dbReference type="PROSITE" id="PS50005">
    <property type="entry name" value="TPR"/>
    <property type="match status" value="1"/>
</dbReference>
<feature type="domain" description="Beta-lactamase-related" evidence="3">
    <location>
        <begin position="37"/>
        <end position="323"/>
    </location>
</feature>
<organism evidence="4 5">
    <name type="scientific">Hufsiella ginkgonis</name>
    <dbReference type="NCBI Taxonomy" id="2695274"/>
    <lineage>
        <taxon>Bacteria</taxon>
        <taxon>Pseudomonadati</taxon>
        <taxon>Bacteroidota</taxon>
        <taxon>Sphingobacteriia</taxon>
        <taxon>Sphingobacteriales</taxon>
        <taxon>Sphingobacteriaceae</taxon>
        <taxon>Hufsiella</taxon>
    </lineage>
</organism>
<keyword evidence="5" id="KW-1185">Reference proteome</keyword>
<sequence length="455" mass="50667">MIISALLLCTTLAQAQDTHTAIDSLIARTHRLGLFNGSILVINHGKEVYRKAIGYADASRKTPLTDQYRFHIGSIAKEFNATAVMMLKEQGKLSVNDPVSKYLPDLPAWAQTIRVKNLLQYTSGLPDLKWKTISNDREALDSLKSIPRLDFEPGTQYAYNNSNTLLQRLIVEKISGMTFRSFVTQKMLKPLKMNASIVDPDDNTPLMAKSYTDAFVQSPLTSPISGWTAVTPGDFYKWERALENFTLINPASTREILTPFAPRKQCGLGGGEMDGDKLATHTHDGTSLNYQALLTADARSGRTMILMTNNKQNNLYDISNAILNILDGKPYQQPKKVVLTALQDKIDTAPGAEILAAYRELKTSHPNEYNFESESTLNTIGYVLLNKKRFDDAILVFSYNTTLFPKSGNVFDSLAEAWYRKGDKANALLNYRRSLELDPANAAAKEKIAGLQKPD</sequence>
<evidence type="ECO:0000256" key="1">
    <source>
        <dbReference type="PROSITE-ProRule" id="PRU00339"/>
    </source>
</evidence>
<dbReference type="InterPro" id="IPR019734">
    <property type="entry name" value="TPR_rpt"/>
</dbReference>
<dbReference type="GO" id="GO:0016787">
    <property type="term" value="F:hydrolase activity"/>
    <property type="evidence" value="ECO:0007669"/>
    <property type="project" value="UniProtKB-KW"/>
</dbReference>
<proteinExistence type="predicted"/>
<dbReference type="Gene3D" id="3.40.710.10">
    <property type="entry name" value="DD-peptidase/beta-lactamase superfamily"/>
    <property type="match status" value="1"/>
</dbReference>
<dbReference type="SUPFAM" id="SSF56601">
    <property type="entry name" value="beta-lactamase/transpeptidase-like"/>
    <property type="match status" value="1"/>
</dbReference>
<dbReference type="SUPFAM" id="SSF48452">
    <property type="entry name" value="TPR-like"/>
    <property type="match status" value="1"/>
</dbReference>
<dbReference type="InterPro" id="IPR001466">
    <property type="entry name" value="Beta-lactam-related"/>
</dbReference>
<feature type="chain" id="PRO_5029717280" evidence="2">
    <location>
        <begin position="16"/>
        <end position="455"/>
    </location>
</feature>
<feature type="repeat" description="TPR" evidence="1">
    <location>
        <begin position="408"/>
        <end position="441"/>
    </location>
</feature>
<keyword evidence="4" id="KW-0378">Hydrolase</keyword>
<evidence type="ECO:0000313" key="5">
    <source>
        <dbReference type="Proteomes" id="UP000451233"/>
    </source>
</evidence>
<dbReference type="SMART" id="SM00028">
    <property type="entry name" value="TPR"/>
    <property type="match status" value="2"/>
</dbReference>
<evidence type="ECO:0000313" key="4">
    <source>
        <dbReference type="EMBL" id="MXV14273.1"/>
    </source>
</evidence>
<keyword evidence="1" id="KW-0802">TPR repeat</keyword>
<dbReference type="InterPro" id="IPR050491">
    <property type="entry name" value="AmpC-like"/>
</dbReference>
<protein>
    <submittedName>
        <fullName evidence="4">Serine hydrolase</fullName>
    </submittedName>
</protein>
<dbReference type="InterPro" id="IPR011990">
    <property type="entry name" value="TPR-like_helical_dom_sf"/>
</dbReference>
<name>A0A7K1XTD3_9SPHI</name>
<dbReference type="Pfam" id="PF00144">
    <property type="entry name" value="Beta-lactamase"/>
    <property type="match status" value="1"/>
</dbReference>
<accession>A0A7K1XTD3</accession>
<dbReference type="EMBL" id="WVHS01000001">
    <property type="protein sequence ID" value="MXV14273.1"/>
    <property type="molecule type" value="Genomic_DNA"/>
</dbReference>
<keyword evidence="2" id="KW-0732">Signal</keyword>
<dbReference type="PANTHER" id="PTHR46825:SF9">
    <property type="entry name" value="BETA-LACTAMASE-RELATED DOMAIN-CONTAINING PROTEIN"/>
    <property type="match status" value="1"/>
</dbReference>
<dbReference type="InterPro" id="IPR012338">
    <property type="entry name" value="Beta-lactam/transpept-like"/>
</dbReference>
<evidence type="ECO:0000256" key="2">
    <source>
        <dbReference type="SAM" id="SignalP"/>
    </source>
</evidence>
<comment type="caution">
    <text evidence="4">The sequence shown here is derived from an EMBL/GenBank/DDBJ whole genome shotgun (WGS) entry which is preliminary data.</text>
</comment>
<gene>
    <name evidence="4" type="ORF">GS398_03105</name>
</gene>
<dbReference type="Gene3D" id="1.25.40.10">
    <property type="entry name" value="Tetratricopeptide repeat domain"/>
    <property type="match status" value="1"/>
</dbReference>
<feature type="signal peptide" evidence="2">
    <location>
        <begin position="1"/>
        <end position="15"/>
    </location>
</feature>
<dbReference type="PANTHER" id="PTHR46825">
    <property type="entry name" value="D-ALANYL-D-ALANINE-CARBOXYPEPTIDASE/ENDOPEPTIDASE AMPH"/>
    <property type="match status" value="1"/>
</dbReference>
<reference evidence="4 5" key="1">
    <citation type="submission" date="2019-11" db="EMBL/GenBank/DDBJ databases">
        <title>Pedobacter sp. HMF7056 Genome sequencing and assembly.</title>
        <authorList>
            <person name="Kang H."/>
            <person name="Kim H."/>
            <person name="Joh K."/>
        </authorList>
    </citation>
    <scope>NUCLEOTIDE SEQUENCE [LARGE SCALE GENOMIC DNA]</scope>
    <source>
        <strain evidence="4 5">HMF7056</strain>
    </source>
</reference>
<evidence type="ECO:0000259" key="3">
    <source>
        <dbReference type="Pfam" id="PF00144"/>
    </source>
</evidence>
<dbReference type="AlphaFoldDB" id="A0A7K1XTD3"/>